<dbReference type="Gene3D" id="1.10.260.40">
    <property type="entry name" value="lambda repressor-like DNA-binding domains"/>
    <property type="match status" value="1"/>
</dbReference>
<dbReference type="GO" id="GO:0003677">
    <property type="term" value="F:DNA binding"/>
    <property type="evidence" value="ECO:0007669"/>
    <property type="project" value="UniProtKB-KW"/>
</dbReference>
<dbReference type="RefSeq" id="WP_377466704.1">
    <property type="nucleotide sequence ID" value="NZ_JBHUOP010000003.1"/>
</dbReference>
<proteinExistence type="predicted"/>
<dbReference type="Pfam" id="PF00356">
    <property type="entry name" value="LacI"/>
    <property type="match status" value="1"/>
</dbReference>
<dbReference type="CDD" id="cd01392">
    <property type="entry name" value="HTH_LacI"/>
    <property type="match status" value="1"/>
</dbReference>
<dbReference type="InterPro" id="IPR046335">
    <property type="entry name" value="LacI/GalR-like_sensor"/>
</dbReference>
<dbReference type="PROSITE" id="PS50932">
    <property type="entry name" value="HTH_LACI_2"/>
    <property type="match status" value="1"/>
</dbReference>
<name>A0ABW5XDF1_9MICO</name>
<keyword evidence="6" id="KW-1185">Reference proteome</keyword>
<comment type="caution">
    <text evidence="5">The sequence shown here is derived from an EMBL/GenBank/DDBJ whole genome shotgun (WGS) entry which is preliminary data.</text>
</comment>
<keyword evidence="1" id="KW-0805">Transcription regulation</keyword>
<keyword evidence="2 5" id="KW-0238">DNA-binding</keyword>
<accession>A0ABW5XDF1</accession>
<dbReference type="Pfam" id="PF13377">
    <property type="entry name" value="Peripla_BP_3"/>
    <property type="match status" value="1"/>
</dbReference>
<evidence type="ECO:0000259" key="4">
    <source>
        <dbReference type="PROSITE" id="PS50932"/>
    </source>
</evidence>
<feature type="domain" description="HTH lacI-type" evidence="4">
    <location>
        <begin position="19"/>
        <end position="62"/>
    </location>
</feature>
<dbReference type="SMART" id="SM00354">
    <property type="entry name" value="HTH_LACI"/>
    <property type="match status" value="1"/>
</dbReference>
<dbReference type="InterPro" id="IPR000843">
    <property type="entry name" value="HTH_LacI"/>
</dbReference>
<dbReference type="InterPro" id="IPR028082">
    <property type="entry name" value="Peripla_BP_I"/>
</dbReference>
<evidence type="ECO:0000256" key="2">
    <source>
        <dbReference type="ARBA" id="ARBA00023125"/>
    </source>
</evidence>
<evidence type="ECO:0000313" key="6">
    <source>
        <dbReference type="Proteomes" id="UP001597391"/>
    </source>
</evidence>
<dbReference type="PANTHER" id="PTHR30146:SF153">
    <property type="entry name" value="LACTOSE OPERON REPRESSOR"/>
    <property type="match status" value="1"/>
</dbReference>
<dbReference type="SUPFAM" id="SSF53822">
    <property type="entry name" value="Periplasmic binding protein-like I"/>
    <property type="match status" value="1"/>
</dbReference>
<organism evidence="5 6">
    <name type="scientific">Populibacterium corticicola</name>
    <dbReference type="NCBI Taxonomy" id="1812826"/>
    <lineage>
        <taxon>Bacteria</taxon>
        <taxon>Bacillati</taxon>
        <taxon>Actinomycetota</taxon>
        <taxon>Actinomycetes</taxon>
        <taxon>Micrococcales</taxon>
        <taxon>Jonesiaceae</taxon>
        <taxon>Populibacterium</taxon>
    </lineage>
</organism>
<keyword evidence="3" id="KW-0804">Transcription</keyword>
<dbReference type="EMBL" id="JBHUOP010000003">
    <property type="protein sequence ID" value="MFD2840516.1"/>
    <property type="molecule type" value="Genomic_DNA"/>
</dbReference>
<sequence length="350" mass="38028">MNDTSTSRDSTPPDTRKTATLDTIAAEASVSLSTVSKVLNHRKGISEQTRERVWEVLQTYGYEKPGAQLDFAPYIDLVFESLDGEWPIELIRGAAKVAREYGMTTNVRETGVLHGVDASWSRDTTTRPPCGVILVSLMLSESDKAQLRAKKVPFVIVDPVGNSASDVPSVGSTNWAGGMTATRHLIELGHKRIGVVAGYENLMATRARVSGFRAAMDAAGLKIDETLIYTGPIEMEADPTAALSLLNHTKRPTAIFATSDVKALGVYEAARQLGLSIPEDLSVVGYDNLSFTQWSGPPMTTIRQNLKEMAMEAAKMIVSFREKPETTVDRIELATSIVVRRSTAAPRAKS</sequence>
<dbReference type="InterPro" id="IPR010982">
    <property type="entry name" value="Lambda_DNA-bd_dom_sf"/>
</dbReference>
<dbReference type="Gene3D" id="3.40.50.2300">
    <property type="match status" value="2"/>
</dbReference>
<protein>
    <submittedName>
        <fullName evidence="5">LacI family DNA-binding transcriptional regulator</fullName>
    </submittedName>
</protein>
<gene>
    <name evidence="5" type="ORF">ACFSYH_08030</name>
</gene>
<evidence type="ECO:0000313" key="5">
    <source>
        <dbReference type="EMBL" id="MFD2840516.1"/>
    </source>
</evidence>
<evidence type="ECO:0000256" key="3">
    <source>
        <dbReference type="ARBA" id="ARBA00023163"/>
    </source>
</evidence>
<reference evidence="6" key="1">
    <citation type="journal article" date="2019" name="Int. J. Syst. Evol. Microbiol.">
        <title>The Global Catalogue of Microorganisms (GCM) 10K type strain sequencing project: providing services to taxonomists for standard genome sequencing and annotation.</title>
        <authorList>
            <consortium name="The Broad Institute Genomics Platform"/>
            <consortium name="The Broad Institute Genome Sequencing Center for Infectious Disease"/>
            <person name="Wu L."/>
            <person name="Ma J."/>
        </authorList>
    </citation>
    <scope>NUCLEOTIDE SEQUENCE [LARGE SCALE GENOMIC DNA]</scope>
    <source>
        <strain evidence="6">KCTC 33576</strain>
    </source>
</reference>
<dbReference type="SUPFAM" id="SSF47413">
    <property type="entry name" value="lambda repressor-like DNA-binding domains"/>
    <property type="match status" value="1"/>
</dbReference>
<dbReference type="Proteomes" id="UP001597391">
    <property type="component" value="Unassembled WGS sequence"/>
</dbReference>
<evidence type="ECO:0000256" key="1">
    <source>
        <dbReference type="ARBA" id="ARBA00023015"/>
    </source>
</evidence>
<dbReference type="PANTHER" id="PTHR30146">
    <property type="entry name" value="LACI-RELATED TRANSCRIPTIONAL REPRESSOR"/>
    <property type="match status" value="1"/>
</dbReference>